<dbReference type="Proteomes" id="UP000887013">
    <property type="component" value="Unassembled WGS sequence"/>
</dbReference>
<feature type="region of interest" description="Disordered" evidence="2">
    <location>
        <begin position="673"/>
        <end position="694"/>
    </location>
</feature>
<feature type="coiled-coil region" evidence="1">
    <location>
        <begin position="224"/>
        <end position="306"/>
    </location>
</feature>
<protein>
    <submittedName>
        <fullName evidence="3">Uncharacterized protein</fullName>
    </submittedName>
</protein>
<evidence type="ECO:0000256" key="1">
    <source>
        <dbReference type="SAM" id="Coils"/>
    </source>
</evidence>
<feature type="compositionally biased region" description="Polar residues" evidence="2">
    <location>
        <begin position="449"/>
        <end position="468"/>
    </location>
</feature>
<feature type="compositionally biased region" description="Polar residues" evidence="2">
    <location>
        <begin position="518"/>
        <end position="527"/>
    </location>
</feature>
<reference evidence="3" key="1">
    <citation type="submission" date="2020-08" db="EMBL/GenBank/DDBJ databases">
        <title>Multicomponent nature underlies the extraordinary mechanical properties of spider dragline silk.</title>
        <authorList>
            <person name="Kono N."/>
            <person name="Nakamura H."/>
            <person name="Mori M."/>
            <person name="Yoshida Y."/>
            <person name="Ohtoshi R."/>
            <person name="Malay A.D."/>
            <person name="Moran D.A.P."/>
            <person name="Tomita M."/>
            <person name="Numata K."/>
            <person name="Arakawa K."/>
        </authorList>
    </citation>
    <scope>NUCLEOTIDE SEQUENCE</scope>
</reference>
<accession>A0A8X6NCX3</accession>
<evidence type="ECO:0000313" key="4">
    <source>
        <dbReference type="Proteomes" id="UP000887013"/>
    </source>
</evidence>
<evidence type="ECO:0000313" key="3">
    <source>
        <dbReference type="EMBL" id="GFT06736.1"/>
    </source>
</evidence>
<organism evidence="3 4">
    <name type="scientific">Nephila pilipes</name>
    <name type="common">Giant wood spider</name>
    <name type="synonym">Nephila maculata</name>
    <dbReference type="NCBI Taxonomy" id="299642"/>
    <lineage>
        <taxon>Eukaryota</taxon>
        <taxon>Metazoa</taxon>
        <taxon>Ecdysozoa</taxon>
        <taxon>Arthropoda</taxon>
        <taxon>Chelicerata</taxon>
        <taxon>Arachnida</taxon>
        <taxon>Araneae</taxon>
        <taxon>Araneomorphae</taxon>
        <taxon>Entelegynae</taxon>
        <taxon>Araneoidea</taxon>
        <taxon>Nephilidae</taxon>
        <taxon>Nephila</taxon>
    </lineage>
</organism>
<feature type="compositionally biased region" description="Low complexity" evidence="2">
    <location>
        <begin position="79"/>
        <end position="102"/>
    </location>
</feature>
<evidence type="ECO:0000256" key="2">
    <source>
        <dbReference type="SAM" id="MobiDB-lite"/>
    </source>
</evidence>
<comment type="caution">
    <text evidence="3">The sequence shown here is derived from an EMBL/GenBank/DDBJ whole genome shotgun (WGS) entry which is preliminary data.</text>
</comment>
<dbReference type="AlphaFoldDB" id="A0A8X6NCX3"/>
<dbReference type="EMBL" id="BMAW01056636">
    <property type="protein sequence ID" value="GFT06736.1"/>
    <property type="molecule type" value="Genomic_DNA"/>
</dbReference>
<sequence length="880" mass="99927">MITDAMALLSSRRSTDKYRYLQNHLSTEKSDIMSSSEISSETPIERGRRKKPRRVKRPDHTISDISAYLEQVANDMTTSSQQASRSANSSSVGSSGSSSSYSPEFRRKVIPESPTSPRMRMIEEFQRHIDESDDWLHKWYADNYEKVEHYDQLRFDLLYILGEYLPAIKINEDLHPSAITGMVKGLLSDLVTKFNKFDLDLHEISGHEVAGYIQDHHRKVLEVVEDYETKLKSSNDEVVQCREQIAHLDAELTTALVLALNVRLKADLENRVALSESLNSSMKQELRKERLQNEELQRRLGHYARDTVMREEKCMRSIVDFSKRAEIQSMLEQGLMSMFERSGEKDPNSEDCKNLIDGWKRQINEAINANSKEIDELLKKIDFQNKDITRLEGTAKQQEEKLEELRTEVRRLKEMAEITDEEIQDLLAEIQELNAYIDSLEEQKQNLMFQQGQTSSVASTPRSIPTTSPRDRTFSPQPVMDTFSPPKSELDESFSPASSMDPGTYQSQASSDFPPRSADNQFSSPNRPINEFVSPESTDLKTKVWEERFGNLDAPKGQSLPPTPITPLDKIPPREDATTFPGANIRSPPYKDIVFSPGSFRYPIHSTSPTYSSGMDSSLSSKDTDYDFNYLMKHGSPNVDIDRTLENTVFEDRSIPSTSYTCPPIERAPLGTYISSPTGRVPVDSDPKTLSPQSPQGNMTIELSPHSSSGCDLSPSLTKTVSLASPIRKMPLHLNLEVAPQSISQSPSGEHVVCNIALGMAEAVVKPRKVFAYHTPPITRSVRRFDRQHGMFTPRSVFQGRNYAIRNLFPQSPTSVSPWETDHFEELEDQDRSPRLNNTIEWETQYLSPRAPVSESPWGTVYLEELEDLDRFLDDQDQSP</sequence>
<dbReference type="OrthoDB" id="6437304at2759"/>
<feature type="region of interest" description="Disordered" evidence="2">
    <location>
        <begin position="28"/>
        <end position="62"/>
    </location>
</feature>
<feature type="compositionally biased region" description="Basic residues" evidence="2">
    <location>
        <begin position="47"/>
        <end position="57"/>
    </location>
</feature>
<feature type="compositionally biased region" description="Low complexity" evidence="2">
    <location>
        <begin position="32"/>
        <end position="42"/>
    </location>
</feature>
<gene>
    <name evidence="3" type="primary">AVEN_122432_1</name>
    <name evidence="3" type="ORF">NPIL_509971</name>
</gene>
<keyword evidence="4" id="KW-1185">Reference proteome</keyword>
<feature type="region of interest" description="Disordered" evidence="2">
    <location>
        <begin position="76"/>
        <end position="118"/>
    </location>
</feature>
<feature type="region of interest" description="Disordered" evidence="2">
    <location>
        <begin position="449"/>
        <end position="533"/>
    </location>
</feature>
<name>A0A8X6NCX3_NEPPI</name>
<feature type="region of interest" description="Disordered" evidence="2">
    <location>
        <begin position="552"/>
        <end position="573"/>
    </location>
</feature>
<proteinExistence type="predicted"/>
<keyword evidence="1" id="KW-0175">Coiled coil</keyword>